<reference evidence="7 8" key="1">
    <citation type="submission" date="2016-07" db="EMBL/GenBank/DDBJ databases">
        <title>Pervasive Adenine N6-methylation of Active Genes in Fungi.</title>
        <authorList>
            <consortium name="DOE Joint Genome Institute"/>
            <person name="Mondo S.J."/>
            <person name="Dannebaum R.O."/>
            <person name="Kuo R.C."/>
            <person name="Labutti K."/>
            <person name="Haridas S."/>
            <person name="Kuo A."/>
            <person name="Salamov A."/>
            <person name="Ahrendt S.R."/>
            <person name="Lipzen A."/>
            <person name="Sullivan W."/>
            <person name="Andreopoulos W.B."/>
            <person name="Clum A."/>
            <person name="Lindquist E."/>
            <person name="Daum C."/>
            <person name="Ramamoorthy G.K."/>
            <person name="Gryganskyi A."/>
            <person name="Culley D."/>
            <person name="Magnuson J.K."/>
            <person name="James T.Y."/>
            <person name="O'Malley M.A."/>
            <person name="Stajich J.E."/>
            <person name="Spatafora J.W."/>
            <person name="Visel A."/>
            <person name="Grigoriev I.V."/>
        </authorList>
    </citation>
    <scope>NUCLEOTIDE SEQUENCE [LARGE SCALE GENOMIC DNA]</scope>
    <source>
        <strain evidence="7 8">NRRL 1336</strain>
    </source>
</reference>
<dbReference type="OrthoDB" id="421038at2759"/>
<dbReference type="GO" id="GO:0005886">
    <property type="term" value="C:plasma membrane"/>
    <property type="evidence" value="ECO:0007669"/>
    <property type="project" value="UniProtKB-SubCell"/>
</dbReference>
<dbReference type="SMART" id="SM00768">
    <property type="entry name" value="X8"/>
    <property type="match status" value="1"/>
</dbReference>
<accession>A0A1X2I892</accession>
<keyword evidence="5" id="KW-0472">Membrane</keyword>
<dbReference type="EMBL" id="MCGE01000022">
    <property type="protein sequence ID" value="ORZ11251.1"/>
    <property type="molecule type" value="Genomic_DNA"/>
</dbReference>
<dbReference type="STRING" id="90262.A0A1X2I892"/>
<evidence type="ECO:0000256" key="4">
    <source>
        <dbReference type="ARBA" id="ARBA00023180"/>
    </source>
</evidence>
<dbReference type="Proteomes" id="UP000193560">
    <property type="component" value="Unassembled WGS sequence"/>
</dbReference>
<gene>
    <name evidence="7" type="ORF">BCR42DRAFT_462266</name>
</gene>
<dbReference type="Gene3D" id="1.20.58.1040">
    <property type="match status" value="1"/>
</dbReference>
<dbReference type="InterPro" id="IPR017853">
    <property type="entry name" value="GH"/>
</dbReference>
<dbReference type="Pfam" id="PF07983">
    <property type="entry name" value="X8"/>
    <property type="match status" value="1"/>
</dbReference>
<dbReference type="PANTHER" id="PTHR31468">
    <property type="entry name" value="1,3-BETA-GLUCANOSYLTRANSFERASE GAS1"/>
    <property type="match status" value="1"/>
</dbReference>
<dbReference type="EC" id="2.4.1.-" evidence="5"/>
<dbReference type="FunFam" id="3.20.20.80:FF:000038">
    <property type="entry name" value="1,3-beta-glucanosyltransferase"/>
    <property type="match status" value="1"/>
</dbReference>
<feature type="domain" description="X8" evidence="6">
    <location>
        <begin position="371"/>
        <end position="465"/>
    </location>
</feature>
<feature type="signal peptide" evidence="5">
    <location>
        <begin position="1"/>
        <end position="20"/>
    </location>
</feature>
<keyword evidence="3" id="KW-1015">Disulfide bond</keyword>
<keyword evidence="2 5" id="KW-0732">Signal</keyword>
<dbReference type="Pfam" id="PF03198">
    <property type="entry name" value="Glyco_hydro_72"/>
    <property type="match status" value="1"/>
</dbReference>
<evidence type="ECO:0000313" key="7">
    <source>
        <dbReference type="EMBL" id="ORZ11251.1"/>
    </source>
</evidence>
<dbReference type="AlphaFoldDB" id="A0A1X2I892"/>
<dbReference type="GO" id="GO:0031505">
    <property type="term" value="P:fungal-type cell wall organization"/>
    <property type="evidence" value="ECO:0007669"/>
    <property type="project" value="TreeGrafter"/>
</dbReference>
<comment type="function">
    <text evidence="5">Splits internally a 1,3-beta-glucan molecule and transfers the newly generated reducing end (the donor) to the non-reducing end of another 1,3-beta-glucan molecule (the acceptor) forming a 1,3-beta linkage, resulting in the elongation of 1,3-beta-glucan chains in the cell wall.</text>
</comment>
<dbReference type="SUPFAM" id="SSF51445">
    <property type="entry name" value="(Trans)glycosidases"/>
    <property type="match status" value="1"/>
</dbReference>
<dbReference type="InterPro" id="IPR012946">
    <property type="entry name" value="X8"/>
</dbReference>
<evidence type="ECO:0000256" key="5">
    <source>
        <dbReference type="RuleBase" id="RU361209"/>
    </source>
</evidence>
<protein>
    <recommendedName>
        <fullName evidence="5">1,3-beta-glucanosyltransferase</fullName>
        <ecNumber evidence="5">2.4.1.-</ecNumber>
    </recommendedName>
</protein>
<keyword evidence="5 7" id="KW-0808">Transferase</keyword>
<comment type="similarity">
    <text evidence="1 5">Belongs to the glycosyl hydrolase 72 family.</text>
</comment>
<sequence>MYNHLCLLFILLVNASFIAALNPIVIKGQKFFDSVTKDQFFIKGIAYQPRGHSQTISDPLADAEACARDAPLMKDLGANVVRVYEVDPAKNHDSCMKSFADNGMYLVLDIATPTYSINRKNPEYDVTLYKAYRDTVANFAKYPHVLAFLAGNEVTNDKTNTPASSFVKAVIRDIKSYLHQSGGRAIPVGYASNDDEYIRDSIKDYFICGDDENSHADFFGINLYEWCGGSSFEKSGYAERTREFETYGKPVFLSEYGCNLVRPRVFGEVEAVYGNQMTPTWSGGIVYEWTQENNEYGLVKISNAQVQPLTDYHNLKKVLKNANPKGVKMDDYQHQEMAPPTCPAQTENWKASTELPPTPSEGACRCMKDNLSCVSSDAVFQSSSNSSLGTQLDTMCGLVSCKDISGEGESGKYGAFSFCSPEEKLSWLYNLYMTQNKNDKSATCDFNGFAEPASPKRNDLDTCSSIKPDMDNEIQQLKALTLKLENAYKNAQTRNEALHIEYKTKFSDYDDIISQLSSDKKVTEKTLEGPWCTQMLKFIYICVIAGWGCFFF</sequence>
<dbReference type="GO" id="GO:0071970">
    <property type="term" value="P:fungal-type cell wall (1-&gt;3)-beta-D-glucan biosynthetic process"/>
    <property type="evidence" value="ECO:0007669"/>
    <property type="project" value="TreeGrafter"/>
</dbReference>
<keyword evidence="5" id="KW-0449">Lipoprotein</keyword>
<proteinExistence type="inferred from homology"/>
<dbReference type="InterPro" id="IPR004886">
    <property type="entry name" value="Glucanosyltransferase"/>
</dbReference>
<comment type="caution">
    <text evidence="7">The sequence shown here is derived from an EMBL/GenBank/DDBJ whole genome shotgun (WGS) entry which is preliminary data.</text>
</comment>
<organism evidence="7 8">
    <name type="scientific">Absidia repens</name>
    <dbReference type="NCBI Taxonomy" id="90262"/>
    <lineage>
        <taxon>Eukaryota</taxon>
        <taxon>Fungi</taxon>
        <taxon>Fungi incertae sedis</taxon>
        <taxon>Mucoromycota</taxon>
        <taxon>Mucoromycotina</taxon>
        <taxon>Mucoromycetes</taxon>
        <taxon>Mucorales</taxon>
        <taxon>Cunninghamellaceae</taxon>
        <taxon>Absidia</taxon>
    </lineage>
</organism>
<dbReference type="Gene3D" id="3.20.20.80">
    <property type="entry name" value="Glycosidases"/>
    <property type="match status" value="1"/>
</dbReference>
<evidence type="ECO:0000256" key="3">
    <source>
        <dbReference type="ARBA" id="ARBA00023157"/>
    </source>
</evidence>
<keyword evidence="8" id="KW-1185">Reference proteome</keyword>
<comment type="subcellular location">
    <subcellularLocation>
        <location evidence="5">Cell membrane</location>
        <topology evidence="5">Lipid-anchor</topology>
        <topology evidence="5">GPI-anchor</topology>
    </subcellularLocation>
</comment>
<evidence type="ECO:0000313" key="8">
    <source>
        <dbReference type="Proteomes" id="UP000193560"/>
    </source>
</evidence>
<dbReference type="PANTHER" id="PTHR31468:SF10">
    <property type="entry name" value="1,3-BETA-GLUCANOSYLTRANSFERASE GAS2"/>
    <property type="match status" value="1"/>
</dbReference>
<feature type="chain" id="PRO_5011821073" description="1,3-beta-glucanosyltransferase" evidence="5">
    <location>
        <begin position="21"/>
        <end position="552"/>
    </location>
</feature>
<dbReference type="GO" id="GO:0042124">
    <property type="term" value="F:1,3-beta-glucanosyltransferase activity"/>
    <property type="evidence" value="ECO:0007669"/>
    <property type="project" value="TreeGrafter"/>
</dbReference>
<keyword evidence="5" id="KW-0336">GPI-anchor</keyword>
<keyword evidence="4" id="KW-0325">Glycoprotein</keyword>
<dbReference type="GO" id="GO:0098552">
    <property type="term" value="C:side of membrane"/>
    <property type="evidence" value="ECO:0007669"/>
    <property type="project" value="UniProtKB-KW"/>
</dbReference>
<evidence type="ECO:0000256" key="2">
    <source>
        <dbReference type="ARBA" id="ARBA00022729"/>
    </source>
</evidence>
<name>A0A1X2I892_9FUNG</name>
<evidence type="ECO:0000256" key="1">
    <source>
        <dbReference type="ARBA" id="ARBA00007528"/>
    </source>
</evidence>
<evidence type="ECO:0000259" key="6">
    <source>
        <dbReference type="SMART" id="SM00768"/>
    </source>
</evidence>